<dbReference type="EMBL" id="RQXT01000025">
    <property type="protein sequence ID" value="RRH98068.1"/>
    <property type="molecule type" value="Genomic_DNA"/>
</dbReference>
<reference evidence="2 3" key="1">
    <citation type="submission" date="2018-11" db="EMBL/GenBank/DDBJ databases">
        <title>the genome of Mesorhizobium tamadayense DSM 28320.</title>
        <authorList>
            <person name="Gao J."/>
        </authorList>
    </citation>
    <scope>NUCLEOTIDE SEQUENCE [LARGE SCALE GENOMIC DNA]</scope>
    <source>
        <strain evidence="2 3">DSM 28320</strain>
    </source>
</reference>
<evidence type="ECO:0000313" key="2">
    <source>
        <dbReference type="EMBL" id="RRH98068.1"/>
    </source>
</evidence>
<evidence type="ECO:0000313" key="3">
    <source>
        <dbReference type="Proteomes" id="UP000273786"/>
    </source>
</evidence>
<dbReference type="InterPro" id="IPR020269">
    <property type="entry name" value="Phage_Mu_Releasin"/>
</dbReference>
<keyword evidence="1" id="KW-1133">Transmembrane helix</keyword>
<organism evidence="2 3">
    <name type="scientific">Mesorhizobium tamadayense</name>
    <dbReference type="NCBI Taxonomy" id="425306"/>
    <lineage>
        <taxon>Bacteria</taxon>
        <taxon>Pseudomonadati</taxon>
        <taxon>Pseudomonadota</taxon>
        <taxon>Alphaproteobacteria</taxon>
        <taxon>Hyphomicrobiales</taxon>
        <taxon>Phyllobacteriaceae</taxon>
        <taxon>Mesorhizobium</taxon>
    </lineage>
</organism>
<keyword evidence="1" id="KW-0812">Transmembrane</keyword>
<dbReference type="Pfam" id="PF10805">
    <property type="entry name" value="DUF2730"/>
    <property type="match status" value="1"/>
</dbReference>
<dbReference type="AlphaFoldDB" id="A0A3P3FK51"/>
<dbReference type="OrthoDB" id="7857886at2"/>
<name>A0A3P3FK51_9HYPH</name>
<keyword evidence="1" id="KW-0472">Membrane</keyword>
<dbReference type="Proteomes" id="UP000273786">
    <property type="component" value="Unassembled WGS sequence"/>
</dbReference>
<proteinExistence type="predicted"/>
<feature type="transmembrane region" description="Helical" evidence="1">
    <location>
        <begin position="6"/>
        <end position="26"/>
    </location>
</feature>
<dbReference type="RefSeq" id="WP_125001693.1">
    <property type="nucleotide sequence ID" value="NZ_RQXT01000025.1"/>
</dbReference>
<gene>
    <name evidence="2" type="ORF">EH240_19930</name>
</gene>
<protein>
    <recommendedName>
        <fullName evidence="4">DUF2730 family protein</fullName>
    </recommendedName>
</protein>
<keyword evidence="3" id="KW-1185">Reference proteome</keyword>
<accession>A0A3P3FK51</accession>
<comment type="caution">
    <text evidence="2">The sequence shown here is derived from an EMBL/GenBank/DDBJ whole genome shotgun (WGS) entry which is preliminary data.</text>
</comment>
<evidence type="ECO:0008006" key="4">
    <source>
        <dbReference type="Google" id="ProtNLM"/>
    </source>
</evidence>
<evidence type="ECO:0000256" key="1">
    <source>
        <dbReference type="SAM" id="Phobius"/>
    </source>
</evidence>
<sequence length="121" mass="13657">MDMTALLPWLVGINTLLSIGTVIYAVMTSGAKKTASDLETHKRETEERWNGLDKIMDDHGSRIQSIEGEMKHLPDKDMVHQLQMTMKDIQIEMANVKAETQAAARTSRRVEEFLLDRAKGS</sequence>